<dbReference type="AlphaFoldDB" id="A0A318GW07"/>
<feature type="region of interest" description="Disordered" evidence="8">
    <location>
        <begin position="1"/>
        <end position="26"/>
    </location>
</feature>
<evidence type="ECO:0000256" key="4">
    <source>
        <dbReference type="ARBA" id="ARBA00022737"/>
    </source>
</evidence>
<feature type="transmembrane region" description="Helical" evidence="9">
    <location>
        <begin position="48"/>
        <end position="68"/>
    </location>
</feature>
<dbReference type="InterPro" id="IPR051684">
    <property type="entry name" value="Electron_Trans/Redox"/>
</dbReference>
<keyword evidence="1" id="KW-0813">Transport</keyword>
<dbReference type="GO" id="GO:0051539">
    <property type="term" value="F:4 iron, 4 sulfur cluster binding"/>
    <property type="evidence" value="ECO:0007669"/>
    <property type="project" value="UniProtKB-KW"/>
</dbReference>
<keyword evidence="3" id="KW-0479">Metal-binding</keyword>
<keyword evidence="5" id="KW-0249">Electron transport</keyword>
<feature type="compositionally biased region" description="Low complexity" evidence="8">
    <location>
        <begin position="10"/>
        <end position="26"/>
    </location>
</feature>
<reference evidence="11 12" key="1">
    <citation type="submission" date="2018-05" db="EMBL/GenBank/DDBJ databases">
        <title>Genomic Encyclopedia of Type Strains, Phase IV (KMG-IV): sequencing the most valuable type-strain genomes for metagenomic binning, comparative biology and taxonomic classification.</title>
        <authorList>
            <person name="Goeker M."/>
        </authorList>
    </citation>
    <scope>NUCLEOTIDE SEQUENCE [LARGE SCALE GENOMIC DNA]</scope>
    <source>
        <strain evidence="11 12">DSM 566</strain>
    </source>
</reference>
<sequence length="305" mass="32611">MSPLPPMGSAEPRAGAPRRAPVARRPGREAVATKGWWRAHRFLLLRRLTQLGLLTLFLLGPLAGVWLVKGNLASSLTLGVLPLTDPFVLAQVLATRHLPEASALIGAGLVIAFYALAGGRLFCSWVCPVNAVTDTAAWLRRRLNIGTGRAPRGDLRHWLLGAVLIASAWSGYTVWETVNPVSMTQRALIFGGGLAWGITAAVFCFDLLVAPRGWCGHLCPMGAMYSLIGHGALLRVSARHGSRCTDCADCYAVCPEPQVIPIALKGKGGVGPVITDAACTNCGRCIDVCGPDVFTLTHRYDTRRD</sequence>
<dbReference type="GO" id="GO:0005886">
    <property type="term" value="C:plasma membrane"/>
    <property type="evidence" value="ECO:0007669"/>
    <property type="project" value="TreeGrafter"/>
</dbReference>
<dbReference type="NCBIfam" id="NF007013">
    <property type="entry name" value="PRK09477.1"/>
    <property type="match status" value="1"/>
</dbReference>
<keyword evidence="9" id="KW-1133">Transmembrane helix</keyword>
<feature type="transmembrane region" description="Helical" evidence="9">
    <location>
        <begin position="74"/>
        <end position="94"/>
    </location>
</feature>
<evidence type="ECO:0000256" key="9">
    <source>
        <dbReference type="SAM" id="Phobius"/>
    </source>
</evidence>
<gene>
    <name evidence="11" type="ORF">C7444_12038</name>
</gene>
<dbReference type="OrthoDB" id="9784262at2"/>
<dbReference type="NCBIfam" id="TIGR02163">
    <property type="entry name" value="napH"/>
    <property type="match status" value="1"/>
</dbReference>
<dbReference type="Proteomes" id="UP000247811">
    <property type="component" value="Unassembled WGS sequence"/>
</dbReference>
<comment type="caution">
    <text evidence="11">The sequence shown here is derived from an EMBL/GenBank/DDBJ whole genome shotgun (WGS) entry which is preliminary data.</text>
</comment>
<evidence type="ECO:0000313" key="11">
    <source>
        <dbReference type="EMBL" id="PXW93386.1"/>
    </source>
</evidence>
<feature type="transmembrane region" description="Helical" evidence="9">
    <location>
        <begin position="101"/>
        <end position="122"/>
    </location>
</feature>
<dbReference type="EMBL" id="QJJS01000020">
    <property type="protein sequence ID" value="PXW93386.1"/>
    <property type="molecule type" value="Genomic_DNA"/>
</dbReference>
<evidence type="ECO:0000256" key="7">
    <source>
        <dbReference type="ARBA" id="ARBA00023014"/>
    </source>
</evidence>
<keyword evidence="9" id="KW-0472">Membrane</keyword>
<dbReference type="InterPro" id="IPR017896">
    <property type="entry name" value="4Fe4S_Fe-S-bd"/>
</dbReference>
<dbReference type="PANTHER" id="PTHR30176">
    <property type="entry name" value="FERREDOXIN-TYPE PROTEIN NAPH"/>
    <property type="match status" value="1"/>
</dbReference>
<dbReference type="PROSITE" id="PS00198">
    <property type="entry name" value="4FE4S_FER_1"/>
    <property type="match status" value="2"/>
</dbReference>
<evidence type="ECO:0000256" key="1">
    <source>
        <dbReference type="ARBA" id="ARBA00022448"/>
    </source>
</evidence>
<dbReference type="PROSITE" id="PS51379">
    <property type="entry name" value="4FE4S_FER_2"/>
    <property type="match status" value="2"/>
</dbReference>
<keyword evidence="6" id="KW-0408">Iron</keyword>
<dbReference type="RefSeq" id="WP_110402093.1">
    <property type="nucleotide sequence ID" value="NZ_QJJS01000020.1"/>
</dbReference>
<keyword evidence="2" id="KW-0004">4Fe-4S</keyword>
<protein>
    <submittedName>
        <fullName evidence="11">Ferredoxin-type protein NapH</fullName>
    </submittedName>
</protein>
<dbReference type="GO" id="GO:0046872">
    <property type="term" value="F:metal ion binding"/>
    <property type="evidence" value="ECO:0007669"/>
    <property type="project" value="UniProtKB-KW"/>
</dbReference>
<dbReference type="InterPro" id="IPR017900">
    <property type="entry name" value="4Fe4S_Fe_S_CS"/>
</dbReference>
<keyword evidence="12" id="KW-1185">Reference proteome</keyword>
<dbReference type="Pfam" id="PF12801">
    <property type="entry name" value="Fer4_5"/>
    <property type="match status" value="2"/>
</dbReference>
<dbReference type="PANTHER" id="PTHR30176:SF3">
    <property type="entry name" value="FERREDOXIN-TYPE PROTEIN NAPH"/>
    <property type="match status" value="1"/>
</dbReference>
<evidence type="ECO:0000256" key="6">
    <source>
        <dbReference type="ARBA" id="ARBA00023004"/>
    </source>
</evidence>
<organism evidence="11 12">
    <name type="scientific">Sphaerotilus hippei</name>
    <dbReference type="NCBI Taxonomy" id="744406"/>
    <lineage>
        <taxon>Bacteria</taxon>
        <taxon>Pseudomonadati</taxon>
        <taxon>Pseudomonadota</taxon>
        <taxon>Betaproteobacteria</taxon>
        <taxon>Burkholderiales</taxon>
        <taxon>Sphaerotilaceae</taxon>
        <taxon>Sphaerotilus</taxon>
    </lineage>
</organism>
<evidence type="ECO:0000313" key="12">
    <source>
        <dbReference type="Proteomes" id="UP000247811"/>
    </source>
</evidence>
<proteinExistence type="predicted"/>
<feature type="domain" description="4Fe-4S ferredoxin-type" evidence="10">
    <location>
        <begin position="234"/>
        <end position="265"/>
    </location>
</feature>
<dbReference type="InterPro" id="IPR011886">
    <property type="entry name" value="NapH_MauN"/>
</dbReference>
<keyword evidence="9" id="KW-0812">Transmembrane</keyword>
<evidence type="ECO:0000256" key="3">
    <source>
        <dbReference type="ARBA" id="ARBA00022723"/>
    </source>
</evidence>
<dbReference type="Pfam" id="PF12838">
    <property type="entry name" value="Fer4_7"/>
    <property type="match status" value="1"/>
</dbReference>
<keyword evidence="7" id="KW-0411">Iron-sulfur</keyword>
<dbReference type="Gene3D" id="3.30.70.20">
    <property type="match status" value="1"/>
</dbReference>
<evidence type="ECO:0000259" key="10">
    <source>
        <dbReference type="PROSITE" id="PS51379"/>
    </source>
</evidence>
<feature type="transmembrane region" description="Helical" evidence="9">
    <location>
        <begin position="214"/>
        <end position="233"/>
    </location>
</feature>
<name>A0A318GW07_9BURK</name>
<keyword evidence="4" id="KW-0677">Repeat</keyword>
<feature type="domain" description="4Fe-4S ferredoxin-type" evidence="10">
    <location>
        <begin position="270"/>
        <end position="299"/>
    </location>
</feature>
<evidence type="ECO:0000256" key="8">
    <source>
        <dbReference type="SAM" id="MobiDB-lite"/>
    </source>
</evidence>
<dbReference type="SUPFAM" id="SSF54862">
    <property type="entry name" value="4Fe-4S ferredoxins"/>
    <property type="match status" value="1"/>
</dbReference>
<feature type="transmembrane region" description="Helical" evidence="9">
    <location>
        <begin position="187"/>
        <end position="208"/>
    </location>
</feature>
<accession>A0A318GW07</accession>
<evidence type="ECO:0000256" key="2">
    <source>
        <dbReference type="ARBA" id="ARBA00022485"/>
    </source>
</evidence>
<evidence type="ECO:0000256" key="5">
    <source>
        <dbReference type="ARBA" id="ARBA00022982"/>
    </source>
</evidence>